<dbReference type="EMBL" id="LQOJ01000048">
    <property type="protein sequence ID" value="ORV00953.1"/>
    <property type="molecule type" value="Genomic_DNA"/>
</dbReference>
<dbReference type="OrthoDB" id="3830515at2"/>
<sequence length="144" mass="15892">MSAPDATDPAVAYTAEHRAIDAEIERFLDAPDDGAALRTALDTLRRHIYLEEKFMFPPLRAAGLMMPIMVMIREHGELWRAMDAIEAGDPDPAACRELLRMLAVHNDKEEPIVYPQATELDCAADLTELLTEAAMPDGWVCAAA</sequence>
<evidence type="ECO:0000313" key="3">
    <source>
        <dbReference type="Proteomes" id="UP000193484"/>
    </source>
</evidence>
<dbReference type="AlphaFoldDB" id="A0A1X1R7Z1"/>
<feature type="domain" description="Hemerythrin-like" evidence="1">
    <location>
        <begin position="13"/>
        <end position="117"/>
    </location>
</feature>
<accession>A0A1X1R7Z1</accession>
<dbReference type="InterPro" id="IPR012312">
    <property type="entry name" value="Hemerythrin-like"/>
</dbReference>
<protein>
    <recommendedName>
        <fullName evidence="1">Hemerythrin-like domain-containing protein</fullName>
    </recommendedName>
</protein>
<gene>
    <name evidence="2" type="ORF">AWC04_14870</name>
</gene>
<dbReference type="Proteomes" id="UP000193484">
    <property type="component" value="Unassembled WGS sequence"/>
</dbReference>
<dbReference type="RefSeq" id="WP_085098059.1">
    <property type="nucleotide sequence ID" value="NZ_AP022603.1"/>
</dbReference>
<organism evidence="2 3">
    <name type="scientific">Mycolicibacterium fallax</name>
    <name type="common">Mycobacterium fallax</name>
    <dbReference type="NCBI Taxonomy" id="1793"/>
    <lineage>
        <taxon>Bacteria</taxon>
        <taxon>Bacillati</taxon>
        <taxon>Actinomycetota</taxon>
        <taxon>Actinomycetes</taxon>
        <taxon>Mycobacteriales</taxon>
        <taxon>Mycobacteriaceae</taxon>
        <taxon>Mycolicibacterium</taxon>
    </lineage>
</organism>
<keyword evidence="3" id="KW-1185">Reference proteome</keyword>
<reference evidence="2 3" key="1">
    <citation type="submission" date="2016-01" db="EMBL/GenBank/DDBJ databases">
        <title>The new phylogeny of the genus Mycobacterium.</title>
        <authorList>
            <person name="Tarcisio F."/>
            <person name="Conor M."/>
            <person name="Antonella G."/>
            <person name="Elisabetta G."/>
            <person name="Giulia F.S."/>
            <person name="Sara T."/>
            <person name="Anna F."/>
            <person name="Clotilde B."/>
            <person name="Roberto B."/>
            <person name="Veronica D.S."/>
            <person name="Fabio R."/>
            <person name="Monica P."/>
            <person name="Olivier J."/>
            <person name="Enrico T."/>
            <person name="Nicola S."/>
        </authorList>
    </citation>
    <scope>NUCLEOTIDE SEQUENCE [LARGE SCALE GENOMIC DNA]</scope>
    <source>
        <strain evidence="2 3">DSM 44179</strain>
    </source>
</reference>
<evidence type="ECO:0000313" key="2">
    <source>
        <dbReference type="EMBL" id="ORV00953.1"/>
    </source>
</evidence>
<evidence type="ECO:0000259" key="1">
    <source>
        <dbReference type="Pfam" id="PF01814"/>
    </source>
</evidence>
<proteinExistence type="predicted"/>
<comment type="caution">
    <text evidence="2">The sequence shown here is derived from an EMBL/GenBank/DDBJ whole genome shotgun (WGS) entry which is preliminary data.</text>
</comment>
<name>A0A1X1R7Z1_MYCFA</name>
<dbReference type="Gene3D" id="1.20.120.520">
    <property type="entry name" value="nmb1532 protein domain like"/>
    <property type="match status" value="1"/>
</dbReference>
<dbReference type="Pfam" id="PF01814">
    <property type="entry name" value="Hemerythrin"/>
    <property type="match status" value="1"/>
</dbReference>